<keyword evidence="5" id="KW-0413">Isomerase</keyword>
<dbReference type="Pfam" id="PF02880">
    <property type="entry name" value="PGM_PMM_III"/>
    <property type="match status" value="1"/>
</dbReference>
<gene>
    <name evidence="8" type="ORF">HNR39_000951</name>
</gene>
<keyword evidence="2" id="KW-0597">Phosphoprotein</keyword>
<feature type="domain" description="Alpha-D-phosphohexomutase C-terminal" evidence="6">
    <location>
        <begin position="96"/>
        <end position="148"/>
    </location>
</feature>
<evidence type="ECO:0000256" key="2">
    <source>
        <dbReference type="ARBA" id="ARBA00022553"/>
    </source>
</evidence>
<dbReference type="InterPro" id="IPR005843">
    <property type="entry name" value="A-D-PHexomutase_C"/>
</dbReference>
<dbReference type="RefSeq" id="WP_311734809.1">
    <property type="nucleotide sequence ID" value="NZ_JAAOZT010000006.1"/>
</dbReference>
<reference evidence="8 9" key="1">
    <citation type="submission" date="2020-08" db="EMBL/GenBank/DDBJ databases">
        <title>Genomic Encyclopedia of Type Strains, Phase IV (KMG-IV): sequencing the most valuable type-strain genomes for metagenomic binning, comparative biology and taxonomic classification.</title>
        <authorList>
            <person name="Goeker M."/>
        </authorList>
    </citation>
    <scope>NUCLEOTIDE SEQUENCE [LARGE SCALE GENOMIC DNA]</scope>
    <source>
        <strain evidence="8 9">DSM 23240</strain>
    </source>
</reference>
<keyword evidence="3" id="KW-0479">Metal-binding</keyword>
<evidence type="ECO:0000259" key="6">
    <source>
        <dbReference type="Pfam" id="PF00408"/>
    </source>
</evidence>
<dbReference type="Gene3D" id="3.40.120.10">
    <property type="entry name" value="Alpha-D-Glucose-1,6-Bisphosphate, subunit A, domain 3"/>
    <property type="match status" value="1"/>
</dbReference>
<dbReference type="InterPro" id="IPR005846">
    <property type="entry name" value="A-D-PHexomutase_a/b/a-III"/>
</dbReference>
<dbReference type="GO" id="GO:0005975">
    <property type="term" value="P:carbohydrate metabolic process"/>
    <property type="evidence" value="ECO:0007669"/>
    <property type="project" value="InterPro"/>
</dbReference>
<accession>A0A840RQX6</accession>
<evidence type="ECO:0000313" key="9">
    <source>
        <dbReference type="Proteomes" id="UP000571084"/>
    </source>
</evidence>
<dbReference type="Pfam" id="PF00408">
    <property type="entry name" value="PGM_PMM_IV"/>
    <property type="match status" value="1"/>
</dbReference>
<evidence type="ECO:0000256" key="1">
    <source>
        <dbReference type="ARBA" id="ARBA00001946"/>
    </source>
</evidence>
<dbReference type="SUPFAM" id="SSF53738">
    <property type="entry name" value="Phosphoglucomutase, first 3 domains"/>
    <property type="match status" value="1"/>
</dbReference>
<dbReference type="PANTHER" id="PTHR43771:SF2">
    <property type="entry name" value="PHOSPHOMANNOMUTASE_PHOSPHOGLUCOMUTASE"/>
    <property type="match status" value="1"/>
</dbReference>
<dbReference type="Proteomes" id="UP000571084">
    <property type="component" value="Unassembled WGS sequence"/>
</dbReference>
<feature type="domain" description="Alpha-D-phosphohexomutase alpha/beta/alpha" evidence="7">
    <location>
        <begin position="2"/>
        <end position="59"/>
    </location>
</feature>
<dbReference type="InterPro" id="IPR036900">
    <property type="entry name" value="A-D-PHexomutase_C_sf"/>
</dbReference>
<dbReference type="PANTHER" id="PTHR43771">
    <property type="entry name" value="PHOSPHOMANNOMUTASE"/>
    <property type="match status" value="1"/>
</dbReference>
<name>A0A840RQX6_9BURK</name>
<comment type="cofactor">
    <cofactor evidence="1">
        <name>Mg(2+)</name>
        <dbReference type="ChEBI" id="CHEBI:18420"/>
    </cofactor>
</comment>
<dbReference type="GO" id="GO:0016868">
    <property type="term" value="F:intramolecular phosphotransferase activity"/>
    <property type="evidence" value="ECO:0007669"/>
    <property type="project" value="InterPro"/>
</dbReference>
<evidence type="ECO:0000256" key="5">
    <source>
        <dbReference type="ARBA" id="ARBA00023235"/>
    </source>
</evidence>
<evidence type="ECO:0000256" key="4">
    <source>
        <dbReference type="ARBA" id="ARBA00022842"/>
    </source>
</evidence>
<evidence type="ECO:0000256" key="3">
    <source>
        <dbReference type="ARBA" id="ARBA00022723"/>
    </source>
</evidence>
<sequence>MMCQTGHSLVKAQMRAIRAPLGEKMSGHIFFKDRWYGFDDGMYAGTRPLVLLSATDDPSATLNLSPQSVSTPELHIALAEGENFALISDLLGRAVFPGAVELIAIDGLRVEYPDGFGLAVASNTTPVTVIRFEAETAEGVMRIQNELKRLILEARSHAILPY</sequence>
<dbReference type="AlphaFoldDB" id="A0A840RQX6"/>
<dbReference type="SUPFAM" id="SSF55957">
    <property type="entry name" value="Phosphoglucomutase, C-terminal domain"/>
    <property type="match status" value="1"/>
</dbReference>
<keyword evidence="4" id="KW-0460">Magnesium</keyword>
<keyword evidence="9" id="KW-1185">Reference proteome</keyword>
<dbReference type="InterPro" id="IPR016055">
    <property type="entry name" value="A-D-PHexomutase_a/b/a-I/II/III"/>
</dbReference>
<dbReference type="EMBL" id="JACHHQ010000002">
    <property type="protein sequence ID" value="MBB5199124.1"/>
    <property type="molecule type" value="Genomic_DNA"/>
</dbReference>
<dbReference type="GO" id="GO:0046872">
    <property type="term" value="F:metal ion binding"/>
    <property type="evidence" value="ECO:0007669"/>
    <property type="project" value="UniProtKB-KW"/>
</dbReference>
<evidence type="ECO:0000313" key="8">
    <source>
        <dbReference type="EMBL" id="MBB5199124.1"/>
    </source>
</evidence>
<dbReference type="Gene3D" id="3.30.310.50">
    <property type="entry name" value="Alpha-D-phosphohexomutase, C-terminal domain"/>
    <property type="match status" value="1"/>
</dbReference>
<proteinExistence type="predicted"/>
<evidence type="ECO:0000259" key="7">
    <source>
        <dbReference type="Pfam" id="PF02880"/>
    </source>
</evidence>
<protein>
    <submittedName>
        <fullName evidence="8">Phosphomannomutase</fullName>
    </submittedName>
</protein>
<organism evidence="8 9">
    <name type="scientific">Glaciimonas immobilis</name>
    <dbReference type="NCBI Taxonomy" id="728004"/>
    <lineage>
        <taxon>Bacteria</taxon>
        <taxon>Pseudomonadati</taxon>
        <taxon>Pseudomonadota</taxon>
        <taxon>Betaproteobacteria</taxon>
        <taxon>Burkholderiales</taxon>
        <taxon>Oxalobacteraceae</taxon>
        <taxon>Glaciimonas</taxon>
    </lineage>
</organism>
<comment type="caution">
    <text evidence="8">The sequence shown here is derived from an EMBL/GenBank/DDBJ whole genome shotgun (WGS) entry which is preliminary data.</text>
</comment>